<dbReference type="Gene3D" id="3.40.50.2000">
    <property type="entry name" value="Glycogen Phosphorylase B"/>
    <property type="match status" value="1"/>
</dbReference>
<dbReference type="Pfam" id="PF13692">
    <property type="entry name" value="Glyco_trans_1_4"/>
    <property type="match status" value="1"/>
</dbReference>
<keyword evidence="1" id="KW-0808">Transferase</keyword>
<organism evidence="2">
    <name type="scientific">freshwater metagenome</name>
    <dbReference type="NCBI Taxonomy" id="449393"/>
    <lineage>
        <taxon>unclassified sequences</taxon>
        <taxon>metagenomes</taxon>
        <taxon>ecological metagenomes</taxon>
    </lineage>
</organism>
<name>A0A6J6ZF84_9ZZZZ</name>
<accession>A0A6J6ZF84</accession>
<proteinExistence type="predicted"/>
<evidence type="ECO:0000256" key="1">
    <source>
        <dbReference type="ARBA" id="ARBA00022679"/>
    </source>
</evidence>
<reference evidence="2" key="1">
    <citation type="submission" date="2020-05" db="EMBL/GenBank/DDBJ databases">
        <authorList>
            <person name="Chiriac C."/>
            <person name="Salcher M."/>
            <person name="Ghai R."/>
            <person name="Kavagutti S V."/>
        </authorList>
    </citation>
    <scope>NUCLEOTIDE SEQUENCE</scope>
</reference>
<protein>
    <submittedName>
        <fullName evidence="2">Unannotated protein</fullName>
    </submittedName>
</protein>
<dbReference type="GO" id="GO:0009103">
    <property type="term" value="P:lipopolysaccharide biosynthetic process"/>
    <property type="evidence" value="ECO:0007669"/>
    <property type="project" value="TreeGrafter"/>
</dbReference>
<dbReference type="PANTHER" id="PTHR46401">
    <property type="entry name" value="GLYCOSYLTRANSFERASE WBBK-RELATED"/>
    <property type="match status" value="1"/>
</dbReference>
<dbReference type="GO" id="GO:0016757">
    <property type="term" value="F:glycosyltransferase activity"/>
    <property type="evidence" value="ECO:0007669"/>
    <property type="project" value="TreeGrafter"/>
</dbReference>
<dbReference type="PANTHER" id="PTHR46401:SF2">
    <property type="entry name" value="GLYCOSYLTRANSFERASE WBBK-RELATED"/>
    <property type="match status" value="1"/>
</dbReference>
<gene>
    <name evidence="2" type="ORF">UFOPK3004_01791</name>
</gene>
<evidence type="ECO:0000313" key="2">
    <source>
        <dbReference type="EMBL" id="CAB4820302.1"/>
    </source>
</evidence>
<dbReference type="AlphaFoldDB" id="A0A6J6ZF84"/>
<sequence>MVLAVGTLHPRKNLVALVQIWAQWMQRSEEDPNNVKQPPRLVIAGRRHPQDAALFDALAAHPRARSCISLIHTADDAQLAELYSAARFLVMPSLAEGWGMPVREALVAGIPSIVTDAVPAAHSTPYVKIVPAGDEAALSAAIHTWWNGAEPERLSAEIRQHFTPRTWADVSREIEALLV</sequence>
<dbReference type="SUPFAM" id="SSF53756">
    <property type="entry name" value="UDP-Glycosyltransferase/glycogen phosphorylase"/>
    <property type="match status" value="1"/>
</dbReference>
<dbReference type="EMBL" id="CAFAAL010000234">
    <property type="protein sequence ID" value="CAB4820302.1"/>
    <property type="molecule type" value="Genomic_DNA"/>
</dbReference>